<comment type="caution">
    <text evidence="6">The sequence shown here is derived from an EMBL/GenBank/DDBJ whole genome shotgun (WGS) entry which is preliminary data.</text>
</comment>
<dbReference type="GO" id="GO:0043531">
    <property type="term" value="F:ADP binding"/>
    <property type="evidence" value="ECO:0007669"/>
    <property type="project" value="UniProtKB-UniRule"/>
</dbReference>
<dbReference type="OrthoDB" id="3171473at2"/>
<dbReference type="GO" id="GO:0016776">
    <property type="term" value="F:phosphotransferase activity, phosphate group as acceptor"/>
    <property type="evidence" value="ECO:0007669"/>
    <property type="project" value="UniProtKB-UniRule"/>
</dbReference>
<dbReference type="Proteomes" id="UP000552883">
    <property type="component" value="Unassembled WGS sequence"/>
</dbReference>
<sequence>MGDSAAAPRRAVYFVSDGTAITAETLGSALLVSFPSVPLDRHTIPFVDTPEAAAEAVATIAATATDRARSDAPPLVFTTIRDLAIRQRVAAAPAIVIDLLGGHLREVEAALGVSAQPGRGTVHSLGDLDRYHERMWAIEYAIEHDDGQSLRALDRAQVILIAPSRCGKTPTSMYLALQHGVVVANYPLTDDDLTADPTGALLPAPLRAQAARLFGLTANPQRLSQVRSARRPDSVYASVAQCTREVRWAEGLYRQHGIPHLDSTDRSVEEMAAVILAAMRRRITPSEGAER</sequence>
<keyword evidence="2 5" id="KW-0808">Transferase</keyword>
<organism evidence="6 7">
    <name type="scientific">Microcella frigidaquae</name>
    <dbReference type="NCBI Taxonomy" id="424758"/>
    <lineage>
        <taxon>Bacteria</taxon>
        <taxon>Bacillati</taxon>
        <taxon>Actinomycetota</taxon>
        <taxon>Actinomycetes</taxon>
        <taxon>Micrococcales</taxon>
        <taxon>Microbacteriaceae</taxon>
        <taxon>Microcella</taxon>
    </lineage>
</organism>
<comment type="function">
    <text evidence="5">Bifunctional serine/threonine kinase and phosphorylase involved in the regulation of the phosphoenolpyruvate synthase (PEPS) by catalyzing its phosphorylation/dephosphorylation.</text>
</comment>
<keyword evidence="3 5" id="KW-0547">Nucleotide-binding</keyword>
<evidence type="ECO:0000256" key="2">
    <source>
        <dbReference type="ARBA" id="ARBA00022679"/>
    </source>
</evidence>
<gene>
    <name evidence="6" type="ORF">BJ959_002072</name>
</gene>
<evidence type="ECO:0000256" key="1">
    <source>
        <dbReference type="ARBA" id="ARBA00022527"/>
    </source>
</evidence>
<dbReference type="AlphaFoldDB" id="A0A840XJX9"/>
<comment type="catalytic activity">
    <reaction evidence="5">
        <text>[pyruvate, water dikinase] + ADP = [pyruvate, water dikinase]-phosphate + AMP + H(+)</text>
        <dbReference type="Rhea" id="RHEA:46020"/>
        <dbReference type="Rhea" id="RHEA-COMP:11425"/>
        <dbReference type="Rhea" id="RHEA-COMP:11426"/>
        <dbReference type="ChEBI" id="CHEBI:15378"/>
        <dbReference type="ChEBI" id="CHEBI:43176"/>
        <dbReference type="ChEBI" id="CHEBI:68546"/>
        <dbReference type="ChEBI" id="CHEBI:456215"/>
        <dbReference type="ChEBI" id="CHEBI:456216"/>
        <dbReference type="EC" id="2.7.11.33"/>
    </reaction>
</comment>
<dbReference type="GO" id="GO:0004674">
    <property type="term" value="F:protein serine/threonine kinase activity"/>
    <property type="evidence" value="ECO:0007669"/>
    <property type="project" value="UniProtKB-UniRule"/>
</dbReference>
<evidence type="ECO:0000313" key="7">
    <source>
        <dbReference type="Proteomes" id="UP000552883"/>
    </source>
</evidence>
<reference evidence="6 7" key="1">
    <citation type="submission" date="2020-08" db="EMBL/GenBank/DDBJ databases">
        <title>Sequencing the genomes of 1000 actinobacteria strains.</title>
        <authorList>
            <person name="Klenk H.-P."/>
        </authorList>
    </citation>
    <scope>NUCLEOTIDE SEQUENCE [LARGE SCALE GENOMIC DNA]</scope>
    <source>
        <strain evidence="6 7">DSM 23889</strain>
    </source>
</reference>
<protein>
    <recommendedName>
        <fullName evidence="5">Putative phosphoenolpyruvate synthase regulatory protein</fullName>
        <shortName evidence="5">PEP synthase regulatory protein</shortName>
        <shortName evidence="5">PSRP</shortName>
        <ecNumber evidence="5">2.7.11.33</ecNumber>
        <ecNumber evidence="5">2.7.4.28</ecNumber>
    </recommendedName>
    <alternativeName>
        <fullName evidence="5">Pyruvate, water dikinase regulatory protein</fullName>
    </alternativeName>
</protein>
<dbReference type="PANTHER" id="PTHR31756">
    <property type="entry name" value="PYRUVATE, PHOSPHATE DIKINASE REGULATORY PROTEIN 1, CHLOROPLASTIC"/>
    <property type="match status" value="1"/>
</dbReference>
<dbReference type="PANTHER" id="PTHR31756:SF3">
    <property type="entry name" value="PYRUVATE, PHOSPHATE DIKINASE REGULATORY PROTEIN 1, CHLOROPLASTIC"/>
    <property type="match status" value="1"/>
</dbReference>
<dbReference type="EC" id="2.7.11.33" evidence="5"/>
<dbReference type="HAMAP" id="MF_01062">
    <property type="entry name" value="PSRP"/>
    <property type="match status" value="1"/>
</dbReference>
<dbReference type="NCBIfam" id="NF003742">
    <property type="entry name" value="PRK05339.1"/>
    <property type="match status" value="1"/>
</dbReference>
<dbReference type="Pfam" id="PF03618">
    <property type="entry name" value="Kinase-PPPase"/>
    <property type="match status" value="1"/>
</dbReference>
<dbReference type="InterPro" id="IPR005177">
    <property type="entry name" value="Kinase-pyrophosphorylase"/>
</dbReference>
<keyword evidence="7" id="KW-1185">Reference proteome</keyword>
<dbReference type="GO" id="GO:0005524">
    <property type="term" value="F:ATP binding"/>
    <property type="evidence" value="ECO:0007669"/>
    <property type="project" value="InterPro"/>
</dbReference>
<dbReference type="EMBL" id="JACHBS010000001">
    <property type="protein sequence ID" value="MBB5618576.1"/>
    <property type="molecule type" value="Genomic_DNA"/>
</dbReference>
<feature type="binding site" evidence="5">
    <location>
        <begin position="162"/>
        <end position="169"/>
    </location>
    <ligand>
        <name>ADP</name>
        <dbReference type="ChEBI" id="CHEBI:456216"/>
    </ligand>
</feature>
<comment type="similarity">
    <text evidence="5">Belongs to the pyruvate, phosphate/water dikinase regulatory protein family. PSRP subfamily.</text>
</comment>
<dbReference type="EC" id="2.7.4.28" evidence="5"/>
<keyword evidence="1 5" id="KW-0723">Serine/threonine-protein kinase</keyword>
<dbReference type="RefSeq" id="WP_153981791.1">
    <property type="nucleotide sequence ID" value="NZ_BAAANZ010000003.1"/>
</dbReference>
<name>A0A840XJX9_9MICO</name>
<evidence type="ECO:0000256" key="3">
    <source>
        <dbReference type="ARBA" id="ARBA00022741"/>
    </source>
</evidence>
<evidence type="ECO:0000313" key="6">
    <source>
        <dbReference type="EMBL" id="MBB5618576.1"/>
    </source>
</evidence>
<dbReference type="InterPro" id="IPR026530">
    <property type="entry name" value="PSRP"/>
</dbReference>
<evidence type="ECO:0000256" key="4">
    <source>
        <dbReference type="ARBA" id="ARBA00022777"/>
    </source>
</evidence>
<evidence type="ECO:0000256" key="5">
    <source>
        <dbReference type="HAMAP-Rule" id="MF_01062"/>
    </source>
</evidence>
<proteinExistence type="inferred from homology"/>
<keyword evidence="4 5" id="KW-0418">Kinase</keyword>
<comment type="catalytic activity">
    <reaction evidence="5">
        <text>[pyruvate, water dikinase]-phosphate + phosphate + H(+) = [pyruvate, water dikinase] + diphosphate</text>
        <dbReference type="Rhea" id="RHEA:48580"/>
        <dbReference type="Rhea" id="RHEA-COMP:11425"/>
        <dbReference type="Rhea" id="RHEA-COMP:11426"/>
        <dbReference type="ChEBI" id="CHEBI:15378"/>
        <dbReference type="ChEBI" id="CHEBI:33019"/>
        <dbReference type="ChEBI" id="CHEBI:43176"/>
        <dbReference type="ChEBI" id="CHEBI:43474"/>
        <dbReference type="ChEBI" id="CHEBI:68546"/>
        <dbReference type="EC" id="2.7.4.28"/>
    </reaction>
</comment>
<accession>A0A840XJX9</accession>